<dbReference type="EMBL" id="SACN01000003">
    <property type="protein sequence ID" value="RVT90193.1"/>
    <property type="molecule type" value="Genomic_DNA"/>
</dbReference>
<proteinExistence type="predicted"/>
<protein>
    <recommendedName>
        <fullName evidence="3">PEP-CTERM sorting domain-containing protein</fullName>
    </recommendedName>
</protein>
<sequence length="112" mass="11869">MTNFDDLRRGIWELGNIEIPGGGEPPLGAIGAPLHPGSIFPAMWVASSTPNFISPPKRQDPSVTSPSLALTTPNAVPELSTWAMLLMGFVAIGMTMRRGNVKALNTPILSSD</sequence>
<name>A0A437LXZ0_9SPHN</name>
<keyword evidence="2" id="KW-1185">Reference proteome</keyword>
<reference evidence="1 2" key="1">
    <citation type="submission" date="2019-01" db="EMBL/GenBank/DDBJ databases">
        <authorList>
            <person name="Chen W.-M."/>
        </authorList>
    </citation>
    <scope>NUCLEOTIDE SEQUENCE [LARGE SCALE GENOMIC DNA]</scope>
    <source>
        <strain evidence="1 2">CCP-7</strain>
    </source>
</reference>
<dbReference type="Proteomes" id="UP000282971">
    <property type="component" value="Unassembled WGS sequence"/>
</dbReference>
<dbReference type="AlphaFoldDB" id="A0A437LXZ0"/>
<evidence type="ECO:0000313" key="1">
    <source>
        <dbReference type="EMBL" id="RVT90193.1"/>
    </source>
</evidence>
<dbReference type="RefSeq" id="WP_127745444.1">
    <property type="nucleotide sequence ID" value="NZ_SACN01000003.1"/>
</dbReference>
<dbReference type="OrthoDB" id="7794186at2"/>
<accession>A0A437LXZ0</accession>
<comment type="caution">
    <text evidence="1">The sequence shown here is derived from an EMBL/GenBank/DDBJ whole genome shotgun (WGS) entry which is preliminary data.</text>
</comment>
<evidence type="ECO:0008006" key="3">
    <source>
        <dbReference type="Google" id="ProtNLM"/>
    </source>
</evidence>
<organism evidence="1 2">
    <name type="scientific">Sphingomonas crocodyli</name>
    <dbReference type="NCBI Taxonomy" id="1979270"/>
    <lineage>
        <taxon>Bacteria</taxon>
        <taxon>Pseudomonadati</taxon>
        <taxon>Pseudomonadota</taxon>
        <taxon>Alphaproteobacteria</taxon>
        <taxon>Sphingomonadales</taxon>
        <taxon>Sphingomonadaceae</taxon>
        <taxon>Sphingomonas</taxon>
    </lineage>
</organism>
<evidence type="ECO:0000313" key="2">
    <source>
        <dbReference type="Proteomes" id="UP000282971"/>
    </source>
</evidence>
<gene>
    <name evidence="1" type="ORF">EOD43_18005</name>
</gene>